<evidence type="ECO:0000256" key="6">
    <source>
        <dbReference type="SAM" id="Phobius"/>
    </source>
</evidence>
<comment type="caution">
    <text evidence="7">The sequence shown here is derived from an EMBL/GenBank/DDBJ whole genome shotgun (WGS) entry which is preliminary data.</text>
</comment>
<reference evidence="7" key="1">
    <citation type="journal article" date="2021" name="PeerJ">
        <title>Extensive microbial diversity within the chicken gut microbiome revealed by metagenomics and culture.</title>
        <authorList>
            <person name="Gilroy R."/>
            <person name="Ravi A."/>
            <person name="Getino M."/>
            <person name="Pursley I."/>
            <person name="Horton D.L."/>
            <person name="Alikhan N.F."/>
            <person name="Baker D."/>
            <person name="Gharbi K."/>
            <person name="Hall N."/>
            <person name="Watson M."/>
            <person name="Adriaenssens E.M."/>
            <person name="Foster-Nyarko E."/>
            <person name="Jarju S."/>
            <person name="Secka A."/>
            <person name="Antonio M."/>
            <person name="Oren A."/>
            <person name="Chaudhuri R.R."/>
            <person name="La Ragione R."/>
            <person name="Hildebrand F."/>
            <person name="Pallen M.J."/>
        </authorList>
    </citation>
    <scope>NUCLEOTIDE SEQUENCE</scope>
    <source>
        <strain evidence="7">ChiGjej6B6-11269</strain>
    </source>
</reference>
<reference evidence="7" key="2">
    <citation type="submission" date="2021-09" db="EMBL/GenBank/DDBJ databases">
        <authorList>
            <person name="Gilroy R."/>
        </authorList>
    </citation>
    <scope>NUCLEOTIDE SEQUENCE</scope>
    <source>
        <strain evidence="7">ChiGjej6B6-11269</strain>
    </source>
</reference>
<accession>A0A9D3A0Y2</accession>
<feature type="transmembrane region" description="Helical" evidence="6">
    <location>
        <begin position="420"/>
        <end position="447"/>
    </location>
</feature>
<evidence type="ECO:0000256" key="1">
    <source>
        <dbReference type="ARBA" id="ARBA00004651"/>
    </source>
</evidence>
<evidence type="ECO:0000256" key="3">
    <source>
        <dbReference type="ARBA" id="ARBA00022692"/>
    </source>
</evidence>
<dbReference type="PANTHER" id="PTHR43652">
    <property type="entry name" value="BASIC AMINO ACID ANTIPORTER YFCC-RELATED"/>
    <property type="match status" value="1"/>
</dbReference>
<evidence type="ECO:0000256" key="2">
    <source>
        <dbReference type="ARBA" id="ARBA00022475"/>
    </source>
</evidence>
<comment type="subcellular location">
    <subcellularLocation>
        <location evidence="1">Cell membrane</location>
        <topology evidence="1">Multi-pass membrane protein</topology>
    </subcellularLocation>
</comment>
<sequence>MMEKQKQKEKKKFQVPHTYTIILLLMVVVAVMTWIIPSGAFETTEVDGREVTVAGTYEELDKSYTDPDTGEMVDLRQGIDAVLQAPANGIIAAAEVVAFIFVVGGSFQIITATGAIDAGMRRVVRKFKKRDILVIPIAMILFALGGSTFGMAEETLPFFAIFLPIMMAMGFDSMVAFMVVFIGARAGYIASTINPFSVLISQGILGITGNPQLWLRAIMFVVLVGISIAWVIMYARRVRKNPQSSLTYQDDLAKRKEFSLDDADDDAPFTRAHKLVLLVFLAGMLLIVWGLVTQGWYMGELSAVFLAMGIISGVIARFSQQRIASEFIVGLKDFAFSAIVVGLARGVLVIADNGMIVDTILNSLATGMEGVPAVVYTTILFIVIALLAILVPSSSSLAALTMPIFGPLTELMGLNPEGAVTALCLGAPLISVIAPTSAILVAGLAVCKIKLDQWWKTCWKYWLVMAVTCAIFTAISAILPVA</sequence>
<name>A0A9D3A0Y2_9ACTN</name>
<evidence type="ECO:0000256" key="5">
    <source>
        <dbReference type="ARBA" id="ARBA00023136"/>
    </source>
</evidence>
<evidence type="ECO:0000313" key="7">
    <source>
        <dbReference type="EMBL" id="HJF65909.1"/>
    </source>
</evidence>
<keyword evidence="4 6" id="KW-1133">Transmembrane helix</keyword>
<feature type="transmembrane region" description="Helical" evidence="6">
    <location>
        <begin position="371"/>
        <end position="390"/>
    </location>
</feature>
<feature type="transmembrane region" description="Helical" evidence="6">
    <location>
        <begin position="132"/>
        <end position="152"/>
    </location>
</feature>
<keyword evidence="2" id="KW-1003">Cell membrane</keyword>
<feature type="transmembrane region" description="Helical" evidence="6">
    <location>
        <begin position="21"/>
        <end position="41"/>
    </location>
</feature>
<dbReference type="InterPro" id="IPR018385">
    <property type="entry name" value="C4_dicarb_anaerob_car-like"/>
</dbReference>
<feature type="transmembrane region" description="Helical" evidence="6">
    <location>
        <begin position="459"/>
        <end position="479"/>
    </location>
</feature>
<dbReference type="Pfam" id="PF03606">
    <property type="entry name" value="DcuC"/>
    <property type="match status" value="1"/>
</dbReference>
<proteinExistence type="predicted"/>
<evidence type="ECO:0000256" key="4">
    <source>
        <dbReference type="ARBA" id="ARBA00022989"/>
    </source>
</evidence>
<protein>
    <submittedName>
        <fullName evidence="7">YfcC family protein</fullName>
    </submittedName>
</protein>
<dbReference type="PANTHER" id="PTHR43652:SF6">
    <property type="entry name" value="ARGININE REPRESSOR"/>
    <property type="match status" value="1"/>
</dbReference>
<feature type="transmembrane region" description="Helical" evidence="6">
    <location>
        <begin position="275"/>
        <end position="297"/>
    </location>
</feature>
<keyword evidence="3 6" id="KW-0812">Transmembrane</keyword>
<keyword evidence="5 6" id="KW-0472">Membrane</keyword>
<dbReference type="Proteomes" id="UP000786989">
    <property type="component" value="Unassembled WGS sequence"/>
</dbReference>
<feature type="transmembrane region" description="Helical" evidence="6">
    <location>
        <begin position="188"/>
        <end position="207"/>
    </location>
</feature>
<feature type="transmembrane region" description="Helical" evidence="6">
    <location>
        <begin position="213"/>
        <end position="235"/>
    </location>
</feature>
<dbReference type="AlphaFoldDB" id="A0A9D3A0Y2"/>
<feature type="transmembrane region" description="Helical" evidence="6">
    <location>
        <begin position="331"/>
        <end position="351"/>
    </location>
</feature>
<evidence type="ECO:0000313" key="8">
    <source>
        <dbReference type="Proteomes" id="UP000786989"/>
    </source>
</evidence>
<dbReference type="InterPro" id="IPR051679">
    <property type="entry name" value="DASS-Related_Transporters"/>
</dbReference>
<feature type="transmembrane region" description="Helical" evidence="6">
    <location>
        <begin position="158"/>
        <end position="181"/>
    </location>
</feature>
<organism evidence="7 8">
    <name type="scientific">Slackia equolifaciens</name>
    <dbReference type="NCBI Taxonomy" id="498718"/>
    <lineage>
        <taxon>Bacteria</taxon>
        <taxon>Bacillati</taxon>
        <taxon>Actinomycetota</taxon>
        <taxon>Coriobacteriia</taxon>
        <taxon>Eggerthellales</taxon>
        <taxon>Eggerthellaceae</taxon>
        <taxon>Slackia</taxon>
    </lineage>
</organism>
<dbReference type="EMBL" id="DYWI01000133">
    <property type="protein sequence ID" value="HJF65909.1"/>
    <property type="molecule type" value="Genomic_DNA"/>
</dbReference>
<dbReference type="GO" id="GO:0005886">
    <property type="term" value="C:plasma membrane"/>
    <property type="evidence" value="ECO:0007669"/>
    <property type="project" value="UniProtKB-SubCell"/>
</dbReference>
<gene>
    <name evidence="7" type="ORF">K8U77_07350</name>
</gene>
<feature type="transmembrane region" description="Helical" evidence="6">
    <location>
        <begin position="90"/>
        <end position="111"/>
    </location>
</feature>